<dbReference type="EMBL" id="HACA01015286">
    <property type="protein sequence ID" value="CDW32647.1"/>
    <property type="molecule type" value="Transcribed_RNA"/>
</dbReference>
<feature type="region of interest" description="Disordered" evidence="1">
    <location>
        <begin position="151"/>
        <end position="177"/>
    </location>
</feature>
<evidence type="ECO:0000313" key="2">
    <source>
        <dbReference type="EMBL" id="CDW32647.1"/>
    </source>
</evidence>
<protein>
    <recommendedName>
        <fullName evidence="3">Transposase Tc1-like domain-containing protein</fullName>
    </recommendedName>
</protein>
<accession>A0A0K2U3X5</accession>
<proteinExistence type="predicted"/>
<dbReference type="AlphaFoldDB" id="A0A0K2U3X5"/>
<sequence length="177" mass="19711">ARGKTPSEIAKFLNCSCTTVDSLVAKGTPEATTISKSRPRRSDEMVATAKKYVEDRRGKVTVSILSREFNVSRRTMNRLVKNDLGLKVYKRTPRQALIPVDKEKRFARSEILLNMLKKTRLTRLIVRSVWAFKGDAVGSPIHAQGPTEVCPQEFPSQPSTKASLPSHAVSSSPGWSW</sequence>
<reference evidence="2" key="1">
    <citation type="submission" date="2014-05" db="EMBL/GenBank/DDBJ databases">
        <authorList>
            <person name="Chronopoulou M."/>
        </authorList>
    </citation>
    <scope>NUCLEOTIDE SEQUENCE</scope>
    <source>
        <tissue evidence="2">Whole organism</tissue>
    </source>
</reference>
<evidence type="ECO:0008006" key="3">
    <source>
        <dbReference type="Google" id="ProtNLM"/>
    </source>
</evidence>
<dbReference type="PANTHER" id="PTHR46068:SF1">
    <property type="entry name" value="TRANSPOSASE IS30-LIKE HTH DOMAIN-CONTAINING PROTEIN"/>
    <property type="match status" value="1"/>
</dbReference>
<name>A0A0K2U3X5_LEPSM</name>
<evidence type="ECO:0000256" key="1">
    <source>
        <dbReference type="SAM" id="MobiDB-lite"/>
    </source>
</evidence>
<organism evidence="2">
    <name type="scientific">Lepeophtheirus salmonis</name>
    <name type="common">Salmon louse</name>
    <name type="synonym">Caligus salmonis</name>
    <dbReference type="NCBI Taxonomy" id="72036"/>
    <lineage>
        <taxon>Eukaryota</taxon>
        <taxon>Metazoa</taxon>
        <taxon>Ecdysozoa</taxon>
        <taxon>Arthropoda</taxon>
        <taxon>Crustacea</taxon>
        <taxon>Multicrustacea</taxon>
        <taxon>Hexanauplia</taxon>
        <taxon>Copepoda</taxon>
        <taxon>Siphonostomatoida</taxon>
        <taxon>Caligidae</taxon>
        <taxon>Lepeophtheirus</taxon>
    </lineage>
</organism>
<feature type="non-terminal residue" evidence="2">
    <location>
        <position position="1"/>
    </location>
</feature>
<dbReference type="PANTHER" id="PTHR46068">
    <property type="entry name" value="PROTEIN CBG27172"/>
    <property type="match status" value="1"/>
</dbReference>
<feature type="compositionally biased region" description="Polar residues" evidence="1">
    <location>
        <begin position="154"/>
        <end position="177"/>
    </location>
</feature>